<evidence type="ECO:0000313" key="2">
    <source>
        <dbReference type="Proteomes" id="UP000595437"/>
    </source>
</evidence>
<sequence length="89" mass="9786">MYADDLTLLLSGTSTTLKESIKGAWEILKEFELSSGLAININKTQFLTNCEDIDETDYGDFVFVKTTSVLGITVASSTDEAEEKNDIIL</sequence>
<reference evidence="2" key="1">
    <citation type="submission" date="2021-01" db="EMBL/GenBank/DDBJ databases">
        <title>Caligus Genome Assembly.</title>
        <authorList>
            <person name="Gallardo-Escarate C."/>
        </authorList>
    </citation>
    <scope>NUCLEOTIDE SEQUENCE [LARGE SCALE GENOMIC DNA]</scope>
</reference>
<evidence type="ECO:0008006" key="3">
    <source>
        <dbReference type="Google" id="ProtNLM"/>
    </source>
</evidence>
<evidence type="ECO:0000313" key="1">
    <source>
        <dbReference type="EMBL" id="QQP49574.1"/>
    </source>
</evidence>
<keyword evidence="2" id="KW-1185">Reference proteome</keyword>
<organism evidence="1 2">
    <name type="scientific">Caligus rogercresseyi</name>
    <name type="common">Sea louse</name>
    <dbReference type="NCBI Taxonomy" id="217165"/>
    <lineage>
        <taxon>Eukaryota</taxon>
        <taxon>Metazoa</taxon>
        <taxon>Ecdysozoa</taxon>
        <taxon>Arthropoda</taxon>
        <taxon>Crustacea</taxon>
        <taxon>Multicrustacea</taxon>
        <taxon>Hexanauplia</taxon>
        <taxon>Copepoda</taxon>
        <taxon>Siphonostomatoida</taxon>
        <taxon>Caligidae</taxon>
        <taxon>Caligus</taxon>
    </lineage>
</organism>
<name>A0A7T8HGJ4_CALRO</name>
<dbReference type="AlphaFoldDB" id="A0A7T8HGJ4"/>
<dbReference type="Proteomes" id="UP000595437">
    <property type="component" value="Chromosome 6"/>
</dbReference>
<proteinExistence type="predicted"/>
<gene>
    <name evidence="1" type="ORF">FKW44_010288</name>
</gene>
<protein>
    <recommendedName>
        <fullName evidence="3">Reverse transcriptase domain-containing protein</fullName>
    </recommendedName>
</protein>
<accession>A0A7T8HGJ4</accession>
<dbReference type="EMBL" id="CP045895">
    <property type="protein sequence ID" value="QQP49574.1"/>
    <property type="molecule type" value="Genomic_DNA"/>
</dbReference>